<comment type="caution">
    <text evidence="4">The sequence shown here is derived from an EMBL/GenBank/DDBJ whole genome shotgun (WGS) entry which is preliminary data.</text>
</comment>
<feature type="binding site" evidence="3">
    <location>
        <position position="140"/>
    </location>
    <ligand>
        <name>Zn(2+)</name>
        <dbReference type="ChEBI" id="CHEBI:29105"/>
    </ligand>
</feature>
<feature type="binding site" evidence="3">
    <location>
        <position position="137"/>
    </location>
    <ligand>
        <name>Zn(2+)</name>
        <dbReference type="ChEBI" id="CHEBI:29105"/>
    </ligand>
</feature>
<dbReference type="Proteomes" id="UP001151582">
    <property type="component" value="Unassembled WGS sequence"/>
</dbReference>
<dbReference type="EMBL" id="JANBQB010000195">
    <property type="protein sequence ID" value="KAJ1979910.1"/>
    <property type="molecule type" value="Genomic_DNA"/>
</dbReference>
<proteinExistence type="predicted"/>
<dbReference type="PROSITE" id="PS51359">
    <property type="entry name" value="COX5B_2"/>
    <property type="match status" value="1"/>
</dbReference>
<reference evidence="4" key="1">
    <citation type="submission" date="2022-07" db="EMBL/GenBank/DDBJ databases">
        <title>Phylogenomic reconstructions and comparative analyses of Kickxellomycotina fungi.</title>
        <authorList>
            <person name="Reynolds N.K."/>
            <person name="Stajich J.E."/>
            <person name="Barry K."/>
            <person name="Grigoriev I.V."/>
            <person name="Crous P."/>
            <person name="Smith M.E."/>
        </authorList>
    </citation>
    <scope>NUCLEOTIDE SEQUENCE</scope>
    <source>
        <strain evidence="4">RSA 567</strain>
    </source>
</reference>
<dbReference type="Pfam" id="PF01215">
    <property type="entry name" value="COX5B"/>
    <property type="match status" value="1"/>
</dbReference>
<organism evidence="4 5">
    <name type="scientific">Dimargaris verticillata</name>
    <dbReference type="NCBI Taxonomy" id="2761393"/>
    <lineage>
        <taxon>Eukaryota</taxon>
        <taxon>Fungi</taxon>
        <taxon>Fungi incertae sedis</taxon>
        <taxon>Zoopagomycota</taxon>
        <taxon>Kickxellomycotina</taxon>
        <taxon>Dimargaritomycetes</taxon>
        <taxon>Dimargaritales</taxon>
        <taxon>Dimargaritaceae</taxon>
        <taxon>Dimargaris</taxon>
    </lineage>
</organism>
<evidence type="ECO:0000313" key="4">
    <source>
        <dbReference type="EMBL" id="KAJ1979910.1"/>
    </source>
</evidence>
<dbReference type="GO" id="GO:0046872">
    <property type="term" value="F:metal ion binding"/>
    <property type="evidence" value="ECO:0007669"/>
    <property type="project" value="UniProtKB-KW"/>
</dbReference>
<evidence type="ECO:0000313" key="5">
    <source>
        <dbReference type="Proteomes" id="UP001151582"/>
    </source>
</evidence>
<accession>A0A9W8E928</accession>
<dbReference type="AlphaFoldDB" id="A0A9W8E928"/>
<dbReference type="SUPFAM" id="SSF57802">
    <property type="entry name" value="Rubredoxin-like"/>
    <property type="match status" value="1"/>
</dbReference>
<sequence length="151" mass="16396">MLVSALRRSMPVVARRSALAVRPQVSRPFSALSVRFSASHDVDNPVVIQGPGAKEGTVPTNADQAAGLERAEYLANLEGRQLFDMDPLPADRVGTRENPIVVDSVDPVRYVGCTGSPADSHETVWINVGKEHDYIRCPDCGSAYKMNYIGE</sequence>
<feature type="binding site" evidence="3">
    <location>
        <position position="121"/>
    </location>
    <ligand>
        <name>Zn(2+)</name>
        <dbReference type="ChEBI" id="CHEBI:29105"/>
    </ligand>
</feature>
<name>A0A9W8E928_9FUNG</name>
<evidence type="ECO:0000256" key="2">
    <source>
        <dbReference type="ARBA" id="ARBA00022833"/>
    </source>
</evidence>
<dbReference type="InterPro" id="IPR002124">
    <property type="entry name" value="Cyt_c_oxidase_su5b"/>
</dbReference>
<protein>
    <submittedName>
        <fullName evidence="4">Cytochrome c oxidase subunit 4</fullName>
    </submittedName>
</protein>
<dbReference type="PANTHER" id="PTHR10122">
    <property type="entry name" value="CYTOCHROME C OXIDASE SUBUNIT 5B, MITOCHONDRIAL"/>
    <property type="match status" value="1"/>
</dbReference>
<evidence type="ECO:0000256" key="3">
    <source>
        <dbReference type="PIRSR" id="PIRSR602124-2"/>
    </source>
</evidence>
<evidence type="ECO:0000256" key="1">
    <source>
        <dbReference type="ARBA" id="ARBA00022723"/>
    </source>
</evidence>
<dbReference type="InterPro" id="IPR036972">
    <property type="entry name" value="Cyt_c_oxidase_su5b_sf"/>
</dbReference>
<dbReference type="PANTHER" id="PTHR10122:SF0">
    <property type="entry name" value="CYTOCHROME C OXIDASE SUBUNIT 5B, ISOFORM A-RELATED"/>
    <property type="match status" value="1"/>
</dbReference>
<dbReference type="GO" id="GO:0006123">
    <property type="term" value="P:mitochondrial electron transport, cytochrome c to oxygen"/>
    <property type="evidence" value="ECO:0007669"/>
    <property type="project" value="InterPro"/>
</dbReference>
<dbReference type="Gene3D" id="2.60.11.10">
    <property type="entry name" value="Cytochrome c oxidase, subunit Vb"/>
    <property type="match status" value="1"/>
</dbReference>
<dbReference type="GO" id="GO:0045277">
    <property type="term" value="C:respiratory chain complex IV"/>
    <property type="evidence" value="ECO:0007669"/>
    <property type="project" value="InterPro"/>
</dbReference>
<keyword evidence="5" id="KW-1185">Reference proteome</keyword>
<dbReference type="OrthoDB" id="10249250at2759"/>
<keyword evidence="2 3" id="KW-0862">Zinc</keyword>
<dbReference type="GO" id="GO:0005740">
    <property type="term" value="C:mitochondrial envelope"/>
    <property type="evidence" value="ECO:0007669"/>
    <property type="project" value="InterPro"/>
</dbReference>
<keyword evidence="1 3" id="KW-0479">Metal-binding</keyword>
<gene>
    <name evidence="4" type="primary">COX4</name>
    <name evidence="4" type="ORF">H4R34_002652</name>
</gene>
<dbReference type="CDD" id="cd00924">
    <property type="entry name" value="Cyt_c_Oxidase_Vb"/>
    <property type="match status" value="1"/>
</dbReference>
<feature type="binding site" evidence="3">
    <location>
        <position position="113"/>
    </location>
    <ligand>
        <name>Zn(2+)</name>
        <dbReference type="ChEBI" id="CHEBI:29105"/>
    </ligand>
</feature>